<evidence type="ECO:0000313" key="2">
    <source>
        <dbReference type="RefSeq" id="XP_016485887.1"/>
    </source>
</evidence>
<dbReference type="PANTHER" id="PTHR33067:SF32">
    <property type="entry name" value="ASPARTIC PEPTIDASE DDI1-TYPE DOMAIN-CONTAINING PROTEIN"/>
    <property type="match status" value="1"/>
</dbReference>
<dbReference type="RefSeq" id="XP_016485887.1">
    <property type="nucleotide sequence ID" value="XM_016630401.1"/>
</dbReference>
<dbReference type="PANTHER" id="PTHR33067">
    <property type="entry name" value="RNA-DIRECTED DNA POLYMERASE-RELATED"/>
    <property type="match status" value="1"/>
</dbReference>
<sequence>MVADAAWSEKGKGRRCEGSASRRRRSKNLLAKASSQVREISPQCSNYRPIGALPSYTEPNPNVQVNAVTMRNGRVLKEVPKKKKYTTSPEGELVPNPVEENEKESERSEPEVPKYAKYLKDIVENKRRLNEFEIVALTEECSARVQIKLPPKLKDPGSFTIPLSLGKQEVGRALCDLRASINLMSSSLFKQLGLGSLRPITITLQLADRQCW</sequence>
<proteinExistence type="predicted"/>
<feature type="region of interest" description="Disordered" evidence="1">
    <location>
        <begin position="78"/>
        <end position="110"/>
    </location>
</feature>
<organism evidence="2">
    <name type="scientific">Nicotiana tabacum</name>
    <name type="common">Common tobacco</name>
    <dbReference type="NCBI Taxonomy" id="4097"/>
    <lineage>
        <taxon>Eukaryota</taxon>
        <taxon>Viridiplantae</taxon>
        <taxon>Streptophyta</taxon>
        <taxon>Embryophyta</taxon>
        <taxon>Tracheophyta</taxon>
        <taxon>Spermatophyta</taxon>
        <taxon>Magnoliopsida</taxon>
        <taxon>eudicotyledons</taxon>
        <taxon>Gunneridae</taxon>
        <taxon>Pentapetalae</taxon>
        <taxon>asterids</taxon>
        <taxon>lamiids</taxon>
        <taxon>Solanales</taxon>
        <taxon>Solanaceae</taxon>
        <taxon>Nicotianoideae</taxon>
        <taxon>Nicotianeae</taxon>
        <taxon>Nicotiana</taxon>
    </lineage>
</organism>
<feature type="compositionally biased region" description="Basic and acidic residues" evidence="1">
    <location>
        <begin position="7"/>
        <end position="17"/>
    </location>
</feature>
<reference evidence="2" key="1">
    <citation type="submission" date="2025-08" db="UniProtKB">
        <authorList>
            <consortium name="RefSeq"/>
        </authorList>
    </citation>
    <scope>IDENTIFICATION</scope>
</reference>
<dbReference type="OMA" id="DSNPREH"/>
<feature type="compositionally biased region" description="Low complexity" evidence="1">
    <location>
        <begin position="89"/>
        <end position="98"/>
    </location>
</feature>
<gene>
    <name evidence="2" type="primary">LOC107806276</name>
</gene>
<evidence type="ECO:0000256" key="1">
    <source>
        <dbReference type="SAM" id="MobiDB-lite"/>
    </source>
</evidence>
<dbReference type="KEGG" id="nta:107806276"/>
<protein>
    <submittedName>
        <fullName evidence="2">Uncharacterized protein</fullName>
    </submittedName>
</protein>
<dbReference type="OrthoDB" id="10316678at2759"/>
<feature type="region of interest" description="Disordered" evidence="1">
    <location>
        <begin position="1"/>
        <end position="40"/>
    </location>
</feature>
<dbReference type="Gene3D" id="2.40.70.10">
    <property type="entry name" value="Acid Proteases"/>
    <property type="match status" value="1"/>
</dbReference>
<dbReference type="AlphaFoldDB" id="A0A1S4BAI5"/>
<accession>A0A1S4BAI5</accession>
<dbReference type="InterPro" id="IPR021109">
    <property type="entry name" value="Peptidase_aspartic_dom_sf"/>
</dbReference>
<dbReference type="PaxDb" id="4097-A0A1S4BAI5"/>
<name>A0A1S4BAI5_TOBAC</name>